<name>A0A5N5TN41_9CRUS</name>
<protein>
    <submittedName>
        <fullName evidence="3">Putative cytochrome P450 12d1 distal, mitochondrial</fullName>
    </submittedName>
</protein>
<dbReference type="PANTHER" id="PTHR24305:SF166">
    <property type="entry name" value="CYTOCHROME P450 12A4, MITOCHONDRIAL-RELATED"/>
    <property type="match status" value="1"/>
</dbReference>
<dbReference type="InterPro" id="IPR036396">
    <property type="entry name" value="Cyt_P450_sf"/>
</dbReference>
<proteinExistence type="inferred from homology"/>
<gene>
    <name evidence="3" type="ORF">Anas_03136</name>
</gene>
<reference evidence="3 4" key="1">
    <citation type="journal article" date="2019" name="PLoS Biol.">
        <title>Sex chromosomes control vertical transmission of feminizing Wolbachia symbionts in an isopod.</title>
        <authorList>
            <person name="Becking T."/>
            <person name="Chebbi M.A."/>
            <person name="Giraud I."/>
            <person name="Moumen B."/>
            <person name="Laverre T."/>
            <person name="Caubet Y."/>
            <person name="Peccoud J."/>
            <person name="Gilbert C."/>
            <person name="Cordaux R."/>
        </authorList>
    </citation>
    <scope>NUCLEOTIDE SEQUENCE [LARGE SCALE GENOMIC DNA]</scope>
    <source>
        <strain evidence="3">ANa2</strain>
        <tissue evidence="3">Whole body excluding digestive tract and cuticle</tissue>
    </source>
</reference>
<organism evidence="3 4">
    <name type="scientific">Armadillidium nasatum</name>
    <dbReference type="NCBI Taxonomy" id="96803"/>
    <lineage>
        <taxon>Eukaryota</taxon>
        <taxon>Metazoa</taxon>
        <taxon>Ecdysozoa</taxon>
        <taxon>Arthropoda</taxon>
        <taxon>Crustacea</taxon>
        <taxon>Multicrustacea</taxon>
        <taxon>Malacostraca</taxon>
        <taxon>Eumalacostraca</taxon>
        <taxon>Peracarida</taxon>
        <taxon>Isopoda</taxon>
        <taxon>Oniscidea</taxon>
        <taxon>Crinocheta</taxon>
        <taxon>Armadillidiidae</taxon>
        <taxon>Armadillidium</taxon>
    </lineage>
</organism>
<dbReference type="InterPro" id="IPR002401">
    <property type="entry name" value="Cyt_P450_E_grp-I"/>
</dbReference>
<evidence type="ECO:0000313" key="3">
    <source>
        <dbReference type="EMBL" id="KAB7507597.1"/>
    </source>
</evidence>
<evidence type="ECO:0000256" key="2">
    <source>
        <dbReference type="ARBA" id="ARBA00023033"/>
    </source>
</evidence>
<dbReference type="Pfam" id="PF00067">
    <property type="entry name" value="p450"/>
    <property type="match status" value="1"/>
</dbReference>
<dbReference type="PRINTS" id="PR00463">
    <property type="entry name" value="EP450I"/>
</dbReference>
<sequence length="170" mass="19807">MTLGHDLGALKLKPSEKVSNLIHQSFILFNSVTQLSTSRPWWKLWPTAFRICPVTTFSKFCSSEETIEDFDPKDINTILVDLIVAGISTTTYFLCLLLHRLGQEEKIQVRLQKELDQILGRRDVVITEDHLRSLPYLKAVLKEGLRRYRANYYNEDCRGGSNREDNFYFF</sequence>
<comment type="caution">
    <text evidence="3">The sequence shown here is derived from an EMBL/GenBank/DDBJ whole genome shotgun (WGS) entry which is preliminary data.</text>
</comment>
<dbReference type="GO" id="GO:0004497">
    <property type="term" value="F:monooxygenase activity"/>
    <property type="evidence" value="ECO:0007669"/>
    <property type="project" value="UniProtKB-KW"/>
</dbReference>
<keyword evidence="2" id="KW-0560">Oxidoreductase</keyword>
<evidence type="ECO:0000256" key="1">
    <source>
        <dbReference type="ARBA" id="ARBA00010617"/>
    </source>
</evidence>
<keyword evidence="4" id="KW-1185">Reference proteome</keyword>
<dbReference type="Gene3D" id="1.10.630.10">
    <property type="entry name" value="Cytochrome P450"/>
    <property type="match status" value="1"/>
</dbReference>
<accession>A0A5N5TN41</accession>
<dbReference type="AlphaFoldDB" id="A0A5N5TN41"/>
<dbReference type="InterPro" id="IPR001128">
    <property type="entry name" value="Cyt_P450"/>
</dbReference>
<evidence type="ECO:0000313" key="4">
    <source>
        <dbReference type="Proteomes" id="UP000326759"/>
    </source>
</evidence>
<dbReference type="GO" id="GO:0005506">
    <property type="term" value="F:iron ion binding"/>
    <property type="evidence" value="ECO:0007669"/>
    <property type="project" value="InterPro"/>
</dbReference>
<dbReference type="GO" id="GO:0020037">
    <property type="term" value="F:heme binding"/>
    <property type="evidence" value="ECO:0007669"/>
    <property type="project" value="InterPro"/>
</dbReference>
<comment type="similarity">
    <text evidence="1">Belongs to the cytochrome P450 family.</text>
</comment>
<keyword evidence="2" id="KW-0503">Monooxygenase</keyword>
<dbReference type="SUPFAM" id="SSF48264">
    <property type="entry name" value="Cytochrome P450"/>
    <property type="match status" value="1"/>
</dbReference>
<dbReference type="Proteomes" id="UP000326759">
    <property type="component" value="Unassembled WGS sequence"/>
</dbReference>
<dbReference type="GO" id="GO:0016705">
    <property type="term" value="F:oxidoreductase activity, acting on paired donors, with incorporation or reduction of molecular oxygen"/>
    <property type="evidence" value="ECO:0007669"/>
    <property type="project" value="InterPro"/>
</dbReference>
<dbReference type="PANTHER" id="PTHR24305">
    <property type="entry name" value="CYTOCHROME P450"/>
    <property type="match status" value="1"/>
</dbReference>
<dbReference type="OrthoDB" id="7566363at2759"/>
<feature type="non-terminal residue" evidence="3">
    <location>
        <position position="170"/>
    </location>
</feature>
<dbReference type="InterPro" id="IPR050121">
    <property type="entry name" value="Cytochrome_P450_monoxygenase"/>
</dbReference>
<dbReference type="EMBL" id="SEYY01000287">
    <property type="protein sequence ID" value="KAB7507597.1"/>
    <property type="molecule type" value="Genomic_DNA"/>
</dbReference>